<keyword evidence="3" id="KW-0804">Transcription</keyword>
<dbReference type="Proteomes" id="UP000248079">
    <property type="component" value="Unassembled WGS sequence"/>
</dbReference>
<dbReference type="SUPFAM" id="SSF46689">
    <property type="entry name" value="Homeodomain-like"/>
    <property type="match status" value="1"/>
</dbReference>
<dbReference type="OrthoDB" id="2600165at2"/>
<dbReference type="InterPro" id="IPR020449">
    <property type="entry name" value="Tscrpt_reg_AraC-type_HTH"/>
</dbReference>
<dbReference type="PROSITE" id="PS01124">
    <property type="entry name" value="HTH_ARAC_FAMILY_2"/>
    <property type="match status" value="1"/>
</dbReference>
<dbReference type="EMBL" id="QFLI01000007">
    <property type="protein sequence ID" value="PXX98844.1"/>
    <property type="molecule type" value="Genomic_DNA"/>
</dbReference>
<dbReference type="InterPro" id="IPR009057">
    <property type="entry name" value="Homeodomain-like_sf"/>
</dbReference>
<dbReference type="InterPro" id="IPR018060">
    <property type="entry name" value="HTH_AraC"/>
</dbReference>
<name>A0A2V3ZV79_9BACT</name>
<dbReference type="Pfam" id="PF12833">
    <property type="entry name" value="HTH_18"/>
    <property type="match status" value="1"/>
</dbReference>
<dbReference type="SUPFAM" id="SSF51215">
    <property type="entry name" value="Regulatory protein AraC"/>
    <property type="match status" value="1"/>
</dbReference>
<dbReference type="GO" id="GO:0003700">
    <property type="term" value="F:DNA-binding transcription factor activity"/>
    <property type="evidence" value="ECO:0007669"/>
    <property type="project" value="InterPro"/>
</dbReference>
<evidence type="ECO:0000256" key="3">
    <source>
        <dbReference type="ARBA" id="ARBA00023163"/>
    </source>
</evidence>
<evidence type="ECO:0000259" key="4">
    <source>
        <dbReference type="PROSITE" id="PS01124"/>
    </source>
</evidence>
<proteinExistence type="predicted"/>
<protein>
    <submittedName>
        <fullName evidence="5">AraC family transcriptional regulator</fullName>
    </submittedName>
</protein>
<keyword evidence="6" id="KW-1185">Reference proteome</keyword>
<evidence type="ECO:0000256" key="2">
    <source>
        <dbReference type="ARBA" id="ARBA00023125"/>
    </source>
</evidence>
<dbReference type="Gene3D" id="1.10.10.60">
    <property type="entry name" value="Homeodomain-like"/>
    <property type="match status" value="2"/>
</dbReference>
<dbReference type="RefSeq" id="WP_110361735.1">
    <property type="nucleotide sequence ID" value="NZ_QFLI01000007.1"/>
</dbReference>
<dbReference type="GO" id="GO:0043565">
    <property type="term" value="F:sequence-specific DNA binding"/>
    <property type="evidence" value="ECO:0007669"/>
    <property type="project" value="InterPro"/>
</dbReference>
<accession>A0A2V3ZV79</accession>
<organism evidence="5 6">
    <name type="scientific">Marinifilum breve</name>
    <dbReference type="NCBI Taxonomy" id="2184082"/>
    <lineage>
        <taxon>Bacteria</taxon>
        <taxon>Pseudomonadati</taxon>
        <taxon>Bacteroidota</taxon>
        <taxon>Bacteroidia</taxon>
        <taxon>Marinilabiliales</taxon>
        <taxon>Marinifilaceae</taxon>
    </lineage>
</organism>
<feature type="domain" description="HTH araC/xylS-type" evidence="4">
    <location>
        <begin position="200"/>
        <end position="301"/>
    </location>
</feature>
<dbReference type="PANTHER" id="PTHR43280">
    <property type="entry name" value="ARAC-FAMILY TRANSCRIPTIONAL REGULATOR"/>
    <property type="match status" value="1"/>
</dbReference>
<evidence type="ECO:0000256" key="1">
    <source>
        <dbReference type="ARBA" id="ARBA00023015"/>
    </source>
</evidence>
<evidence type="ECO:0000313" key="5">
    <source>
        <dbReference type="EMBL" id="PXX98844.1"/>
    </source>
</evidence>
<keyword evidence="1" id="KW-0805">Transcription regulation</keyword>
<dbReference type="InterPro" id="IPR037923">
    <property type="entry name" value="HTH-like"/>
</dbReference>
<keyword evidence="2" id="KW-0238">DNA-binding</keyword>
<gene>
    <name evidence="5" type="ORF">DF185_15830</name>
</gene>
<evidence type="ECO:0000313" key="6">
    <source>
        <dbReference type="Proteomes" id="UP000248079"/>
    </source>
</evidence>
<dbReference type="PRINTS" id="PR00032">
    <property type="entry name" value="HTHARAC"/>
</dbReference>
<sequence length="302" mass="34818">MSDIININTITELHDIMGFEKPQHPLISIVDFSKVEPIRLGSNIKIVSSLYSVMLKGANCGHLRYGRKTYDFQEGTLFCMAPNQVITTEGVDEPDEYSGWGLFFHPDLIRKSALSKKIQEFTFFTYEVDEALHLSDLEKKNLSELLGRIKDEYCANLDNFSNDVILSSLELFLNYCNRYYGRQFITRSSYNKDILSQLESLLKDYFNTDKAEQFGIPTVKYCAEQLNFSPNYLSDLIKKESGKSVQEHIHYRLIEKAKTKLLSTTNSISEIANELGFEYPQYFSKIFKSKTGLSPVEYRNLN</sequence>
<dbReference type="AlphaFoldDB" id="A0A2V3ZV79"/>
<dbReference type="SMART" id="SM00342">
    <property type="entry name" value="HTH_ARAC"/>
    <property type="match status" value="1"/>
</dbReference>
<dbReference type="PANTHER" id="PTHR43280:SF32">
    <property type="entry name" value="TRANSCRIPTIONAL REGULATORY PROTEIN"/>
    <property type="match status" value="1"/>
</dbReference>
<comment type="caution">
    <text evidence="5">The sequence shown here is derived from an EMBL/GenBank/DDBJ whole genome shotgun (WGS) entry which is preliminary data.</text>
</comment>
<reference evidence="5 6" key="1">
    <citation type="submission" date="2018-05" db="EMBL/GenBank/DDBJ databases">
        <title>Marinifilum breve JC075T sp. nov., a marine bacterium isolated from Yongle Blue Hole in the South China Sea.</title>
        <authorList>
            <person name="Fu T."/>
        </authorList>
    </citation>
    <scope>NUCLEOTIDE SEQUENCE [LARGE SCALE GENOMIC DNA]</scope>
    <source>
        <strain evidence="5 6">JC075</strain>
    </source>
</reference>